<dbReference type="eggNOG" id="KOG1619">
    <property type="taxonomic scope" value="Eukaryota"/>
</dbReference>
<feature type="transmembrane region" description="Helical" evidence="14">
    <location>
        <begin position="1740"/>
        <end position="1760"/>
    </location>
</feature>
<feature type="compositionally biased region" description="Basic and acidic residues" evidence="13">
    <location>
        <begin position="1297"/>
        <end position="1317"/>
    </location>
</feature>
<dbReference type="Pfam" id="PF03188">
    <property type="entry name" value="Cytochrom_B561"/>
    <property type="match status" value="1"/>
</dbReference>
<sequence>MGSRGRMLFDLNELPTEAEEEEAAVVVSQPQKTLPVPTAGPSLFPQQEVTQSQGILNNNAFKHAPSGSGFQPFVRSKDSQITKEPIKAEDNLNASVASTSMLTNHSSDGVAKMIGSSNQVSQAVEREEGEWSDADVASDTAGSSVSNKEELAGTATTQVKRDSQESEPTAVKSGNMIKDEAAAEPSDTEMMDVPKDPVVRGPTGLESMKNLENKGNQLGDDSDLSNKSKDVRGVEANYALKFASNPSKRPKLDEHKEAMLGKKRARQTVFINVEDAKQAGTMKTSTPRRQSSFPAPIVTRTVKEAFRSGGGIAERAAERQSQPTIRDQRQSEMLGSERSNSADPIDQISESNGDAETGSQGRPKKMNAEEAPADGYQQPMPRQLKGRQISSQRSVVTGQNTVDQKPVNKRSLVSKKQTPANNMQYQDTSVERLIREVTSDKFWHNPEEAELQCVPKSFESAEEYIRVFEPLLFEECRAQLYSSYEESLESVSRDAHVMVRVKTVERRERGWYDVVVLPMHEYKWTFKEGEVAVLSFPRPGSASQSSRSNRRNVGSNEDTESECGRLVGTVRRHTPIDTRDPIGAIIHFYLGDSFDSSSSETNLLRKLQPRSTWYLTSLGSLATTQREYVALHAFRRLNVQMQNAILQPSPEHFPKYEEQPPAMPDCFTPNFADHLHRTFNGPQLSAIHWAAMHTAAGTSNGAVKKQEPWPFTLVQGPPGTGKTHTVWGMLNVIHLVQYQHYYAALLKKLAPESYKQVSGNTSNSSETVAAGSIDEVLQSMDQNLFRTLPKLCPKPRMLVCAPSNAATDELLARVLDRGFIDGEMKVYRPDVARVGVDSQSRAAQAVSVERRTDQLLMKGRDEVIGWLQQLKCREQQLSQEIALLQRELTMVAAAGRSQGSVGVDPDVLAQRDRSRDFLLQKLAASVESRDKVLVEMSRLLILESRFRVGSNFNMEDARASLEASFANEAEIVFTTVSSSGRKLFSRLSHGFDMVVIDEAAQASEVAVLPPLSLGAARCVLVGDPQQLPATVISKAAGTLMYSRSLFERFQLSGCPTILLSVQYRMHPQIREFPSRHFYQGRLTDSESVVKLPDEAYYRDALMAPYIFYDISHGRESHRGGSSSYQNVHEAQFVLRLYENLQKFLRANGGKKASVGIITPYKLQLKCLQREFEEVMSTEDGKDIYINTVDAFQGQERDVIIMSCVRASNHGVGFVADIRRMNVALTRARRALWVVGNAGALMQSEDWALLIADAKARKCFMDLDTIPKDFLAMKISNTPGRNTSNNIRNMRTGGPRPRHLEMLPDSRVSMRPDEDERSNSVPRNGSYRNLDDLGRPGDRSRDNLPFGMPRRPNSSNGSRREPWTVLDGQGGVYSEDVHLALPVDGMIYMHGHFHFENMPGEKQLSLALEQAWSISEFLLFGRMLVLSSIFASSLDAGFYGCHLRSQWLPRSWTYILQEEKWGLRWLWTNFSFSLAGDEKSLLGADKQKFLQCQANIVSFVCHCHLSVVAGGDWWWCRRRARRGCQPAGGGSGKKSREAIVMPVKSSASFRLTALPVVVVAQLLAAAVLTLTLVWVLHFRGGVSWSWHRSSTPQLVYTAHPLFMVIGLVICTGEAIMAYRIMLGSREVKKAVHLLLHLVALAFAAVGLYAAFKFHHDLRAPDIRSLHAWLGITTAALYALQWLVGFVYFVFPGAVMTMRADYAPWHILLGIVIFLMAICTAETGLARFIFPFHGYPSEAFVVNFTGLAILMFGVAVVVAVILPSRY</sequence>
<dbReference type="GO" id="GO:0046872">
    <property type="term" value="F:metal ion binding"/>
    <property type="evidence" value="ECO:0007669"/>
    <property type="project" value="UniProtKB-KW"/>
</dbReference>
<evidence type="ECO:0000313" key="16">
    <source>
        <dbReference type="EnsemblPlants" id="OGLUM10G00890.1"/>
    </source>
</evidence>
<evidence type="ECO:0000256" key="8">
    <source>
        <dbReference type="ARBA" id="ARBA00022989"/>
    </source>
</evidence>
<feature type="transmembrane region" description="Helical" evidence="14">
    <location>
        <begin position="1495"/>
        <end position="1514"/>
    </location>
</feature>
<evidence type="ECO:0000256" key="1">
    <source>
        <dbReference type="ARBA" id="ARBA00001970"/>
    </source>
</evidence>
<dbReference type="InterPro" id="IPR041679">
    <property type="entry name" value="DNA2/NAM7-like_C"/>
</dbReference>
<evidence type="ECO:0000256" key="11">
    <source>
        <dbReference type="ARBA" id="ARBA00023136"/>
    </source>
</evidence>
<comment type="subcellular location">
    <subcellularLocation>
        <location evidence="2">Membrane</location>
        <topology evidence="2">Multi-pass membrane protein</topology>
    </subcellularLocation>
</comment>
<dbReference type="Proteomes" id="UP000026961">
    <property type="component" value="Chromosome 10"/>
</dbReference>
<name>A0A0E0B799_9ORYZ</name>
<dbReference type="Gene3D" id="3.40.50.300">
    <property type="entry name" value="P-loop containing nucleotide triphosphate hydrolases"/>
    <property type="match status" value="2"/>
</dbReference>
<dbReference type="PANTHER" id="PTHR10887:SF525">
    <property type="entry name" value="P-LOOP CONTAINING NUCLEOSIDE TRIPHOSPHATE HYDROLASES SUPERFAMILY PROTEIN"/>
    <property type="match status" value="1"/>
</dbReference>
<keyword evidence="11 14" id="KW-0472">Membrane</keyword>
<feature type="transmembrane region" description="Helical" evidence="14">
    <location>
        <begin position="1550"/>
        <end position="1575"/>
    </location>
</feature>
<evidence type="ECO:0000256" key="14">
    <source>
        <dbReference type="SAM" id="Phobius"/>
    </source>
</evidence>
<feature type="region of interest" description="Disordered" evidence="13">
    <location>
        <begin position="537"/>
        <end position="566"/>
    </location>
</feature>
<dbReference type="CDD" id="cd18808">
    <property type="entry name" value="SF1_C_Upf1"/>
    <property type="match status" value="1"/>
</dbReference>
<feature type="compositionally biased region" description="Basic and acidic residues" evidence="13">
    <location>
        <begin position="75"/>
        <end position="88"/>
    </location>
</feature>
<feature type="transmembrane region" description="Helical" evidence="14">
    <location>
        <begin position="1595"/>
        <end position="1617"/>
    </location>
</feature>
<dbReference type="CDD" id="cd18042">
    <property type="entry name" value="DEXXQc_SETX"/>
    <property type="match status" value="1"/>
</dbReference>
<keyword evidence="9" id="KW-0560">Oxidoreductase</keyword>
<keyword evidence="8 14" id="KW-1133">Transmembrane helix</keyword>
<evidence type="ECO:0000256" key="2">
    <source>
        <dbReference type="ARBA" id="ARBA00004141"/>
    </source>
</evidence>
<feature type="compositionally biased region" description="Polar residues" evidence="13">
    <location>
        <begin position="319"/>
        <end position="360"/>
    </location>
</feature>
<feature type="compositionally biased region" description="Polar residues" evidence="13">
    <location>
        <begin position="1275"/>
        <end position="1288"/>
    </location>
</feature>
<dbReference type="InterPro" id="IPR027417">
    <property type="entry name" value="P-loop_NTPase"/>
</dbReference>
<dbReference type="PROSITE" id="PS50939">
    <property type="entry name" value="CYTOCHROME_B561"/>
    <property type="match status" value="1"/>
</dbReference>
<dbReference type="EnsemblPlants" id="OGLUM10G00890.1">
    <property type="protein sequence ID" value="OGLUM10G00890.1"/>
    <property type="gene ID" value="OGLUM10G00890"/>
</dbReference>
<keyword evidence="7" id="KW-0249">Electron transport</keyword>
<evidence type="ECO:0000256" key="9">
    <source>
        <dbReference type="ARBA" id="ARBA00023002"/>
    </source>
</evidence>
<accession>A0A0E0B799</accession>
<evidence type="ECO:0000256" key="3">
    <source>
        <dbReference type="ARBA" id="ARBA00022448"/>
    </source>
</evidence>
<evidence type="ECO:0000256" key="5">
    <source>
        <dbReference type="ARBA" id="ARBA00022692"/>
    </source>
</evidence>
<dbReference type="InterPro" id="IPR041677">
    <property type="entry name" value="DNA2/NAM7_AAA_11"/>
</dbReference>
<dbReference type="FunFam" id="1.20.120.1770:FF:000001">
    <property type="entry name" value="Cytochrome b reductase 1"/>
    <property type="match status" value="1"/>
</dbReference>
<dbReference type="GO" id="GO:0016020">
    <property type="term" value="C:membrane"/>
    <property type="evidence" value="ECO:0007669"/>
    <property type="project" value="UniProtKB-SubCell"/>
</dbReference>
<dbReference type="Gene3D" id="1.20.120.1770">
    <property type="match status" value="1"/>
</dbReference>
<dbReference type="SMART" id="SM00665">
    <property type="entry name" value="B561"/>
    <property type="match status" value="1"/>
</dbReference>
<reference evidence="16" key="1">
    <citation type="submission" date="2015-04" db="UniProtKB">
        <authorList>
            <consortium name="EnsemblPlants"/>
        </authorList>
    </citation>
    <scope>IDENTIFICATION</scope>
</reference>
<protein>
    <recommendedName>
        <fullName evidence="15">Cytochrome b561 domain-containing protein</fullName>
    </recommendedName>
</protein>
<dbReference type="InterPro" id="IPR047187">
    <property type="entry name" value="SF1_C_Upf1"/>
</dbReference>
<proteinExistence type="predicted"/>
<feature type="compositionally biased region" description="Basic and acidic residues" evidence="13">
    <location>
        <begin position="1328"/>
        <end position="1341"/>
    </location>
</feature>
<dbReference type="Pfam" id="PF13087">
    <property type="entry name" value="AAA_12"/>
    <property type="match status" value="1"/>
</dbReference>
<evidence type="ECO:0000256" key="4">
    <source>
        <dbReference type="ARBA" id="ARBA00022617"/>
    </source>
</evidence>
<keyword evidence="6" id="KW-0479">Metal-binding</keyword>
<dbReference type="eggNOG" id="KOG1801">
    <property type="taxonomic scope" value="Eukaryota"/>
</dbReference>
<feature type="region of interest" description="Disordered" evidence="13">
    <location>
        <begin position="108"/>
        <end position="228"/>
    </location>
</feature>
<evidence type="ECO:0000313" key="17">
    <source>
        <dbReference type="Proteomes" id="UP000026961"/>
    </source>
</evidence>
<dbReference type="InterPro" id="IPR006593">
    <property type="entry name" value="Cyt_b561/ferric_Rdtase_TM"/>
</dbReference>
<keyword evidence="17" id="KW-1185">Reference proteome</keyword>
<evidence type="ECO:0000256" key="7">
    <source>
        <dbReference type="ARBA" id="ARBA00022982"/>
    </source>
</evidence>
<organism evidence="16">
    <name type="scientific">Oryza glumipatula</name>
    <dbReference type="NCBI Taxonomy" id="40148"/>
    <lineage>
        <taxon>Eukaryota</taxon>
        <taxon>Viridiplantae</taxon>
        <taxon>Streptophyta</taxon>
        <taxon>Embryophyta</taxon>
        <taxon>Tracheophyta</taxon>
        <taxon>Spermatophyta</taxon>
        <taxon>Magnoliopsida</taxon>
        <taxon>Liliopsida</taxon>
        <taxon>Poales</taxon>
        <taxon>Poaceae</taxon>
        <taxon>BOP clade</taxon>
        <taxon>Oryzoideae</taxon>
        <taxon>Oryzeae</taxon>
        <taxon>Oryzinae</taxon>
        <taxon>Oryza</taxon>
    </lineage>
</organism>
<evidence type="ECO:0000256" key="12">
    <source>
        <dbReference type="ARBA" id="ARBA00053762"/>
    </source>
</evidence>
<evidence type="ECO:0000256" key="10">
    <source>
        <dbReference type="ARBA" id="ARBA00023004"/>
    </source>
</evidence>
<feature type="compositionally biased region" description="Polar residues" evidence="13">
    <location>
        <begin position="281"/>
        <end position="293"/>
    </location>
</feature>
<feature type="region of interest" description="Disordered" evidence="13">
    <location>
        <begin position="271"/>
        <end position="293"/>
    </location>
</feature>
<dbReference type="InterPro" id="IPR045055">
    <property type="entry name" value="DNA2/NAM7-like"/>
</dbReference>
<feature type="domain" description="Cytochrome b561" evidence="15">
    <location>
        <begin position="1558"/>
        <end position="1759"/>
    </location>
</feature>
<keyword evidence="10" id="KW-0408">Iron</keyword>
<comment type="cofactor">
    <cofactor evidence="1">
        <name>heme b</name>
        <dbReference type="ChEBI" id="CHEBI:60344"/>
    </cofactor>
</comment>
<dbReference type="GO" id="GO:0016491">
    <property type="term" value="F:oxidoreductase activity"/>
    <property type="evidence" value="ECO:0007669"/>
    <property type="project" value="UniProtKB-KW"/>
</dbReference>
<keyword evidence="3" id="KW-0813">Transport</keyword>
<feature type="transmembrane region" description="Helical" evidence="14">
    <location>
        <begin position="1670"/>
        <end position="1693"/>
    </location>
</feature>
<dbReference type="Pfam" id="PF13086">
    <property type="entry name" value="AAA_11"/>
    <property type="match status" value="1"/>
</dbReference>
<reference evidence="16" key="2">
    <citation type="submission" date="2018-05" db="EMBL/GenBank/DDBJ databases">
        <title>OgluRS3 (Oryza glumaepatula Reference Sequence Version 3).</title>
        <authorList>
            <person name="Zhang J."/>
            <person name="Kudrna D."/>
            <person name="Lee S."/>
            <person name="Talag J."/>
            <person name="Welchert J."/>
            <person name="Wing R.A."/>
        </authorList>
    </citation>
    <scope>NUCLEOTIDE SEQUENCE [LARGE SCALE GENOMIC DNA]</scope>
</reference>
<dbReference type="PANTHER" id="PTHR10887">
    <property type="entry name" value="DNA2/NAM7 HELICASE FAMILY"/>
    <property type="match status" value="1"/>
</dbReference>
<dbReference type="GO" id="GO:0004386">
    <property type="term" value="F:helicase activity"/>
    <property type="evidence" value="ECO:0007669"/>
    <property type="project" value="InterPro"/>
</dbReference>
<feature type="compositionally biased region" description="Polar residues" evidence="13">
    <location>
        <begin position="388"/>
        <end position="403"/>
    </location>
</feature>
<dbReference type="CDD" id="cd08766">
    <property type="entry name" value="Cyt_b561_ACYB-1_like"/>
    <property type="match status" value="1"/>
</dbReference>
<dbReference type="STRING" id="40148.A0A0E0B799"/>
<evidence type="ECO:0000256" key="13">
    <source>
        <dbReference type="SAM" id="MobiDB-lite"/>
    </source>
</evidence>
<keyword evidence="5 14" id="KW-0812">Transmembrane</keyword>
<evidence type="ECO:0000259" key="15">
    <source>
        <dbReference type="PROSITE" id="PS50939"/>
    </source>
</evidence>
<evidence type="ECO:0000256" key="6">
    <source>
        <dbReference type="ARBA" id="ARBA00022723"/>
    </source>
</evidence>
<feature type="region of interest" description="Disordered" evidence="13">
    <location>
        <begin position="1275"/>
        <end position="1362"/>
    </location>
</feature>
<dbReference type="SUPFAM" id="SSF52540">
    <property type="entry name" value="P-loop containing nucleoside triphosphate hydrolases"/>
    <property type="match status" value="1"/>
</dbReference>
<keyword evidence="4" id="KW-0349">Heme</keyword>
<feature type="region of interest" description="Disordered" evidence="13">
    <location>
        <begin position="309"/>
        <end position="417"/>
    </location>
</feature>
<feature type="compositionally biased region" description="Low complexity" evidence="13">
    <location>
        <begin position="541"/>
        <end position="556"/>
    </location>
</feature>
<feature type="transmembrane region" description="Helical" evidence="14">
    <location>
        <begin position="1629"/>
        <end position="1650"/>
    </location>
</feature>
<feature type="region of interest" description="Disordered" evidence="13">
    <location>
        <begin position="59"/>
        <end position="88"/>
    </location>
</feature>
<comment type="function">
    <text evidence="12">Two-heme-containing cytochrome. Catalyzes ascorbate-dependent trans-membrane electron transfer by utilizing a concerted H(+)/e(-) transfer mechanism.</text>
</comment>
<dbReference type="FunFam" id="3.40.50.300:FF:005002">
    <property type="entry name" value="Predicted protein"/>
    <property type="match status" value="1"/>
</dbReference>
<dbReference type="Gramene" id="OGLUM10G00890.1">
    <property type="protein sequence ID" value="OGLUM10G00890.1"/>
    <property type="gene ID" value="OGLUM10G00890"/>
</dbReference>
<feature type="transmembrane region" description="Helical" evidence="14">
    <location>
        <begin position="1705"/>
        <end position="1728"/>
    </location>
</feature>